<dbReference type="AlphaFoldDB" id="E4WY32"/>
<evidence type="ECO:0000313" key="2">
    <source>
        <dbReference type="Proteomes" id="UP000001307"/>
    </source>
</evidence>
<dbReference type="OrthoDB" id="10059204at2759"/>
<dbReference type="InParanoid" id="E4WY32"/>
<evidence type="ECO:0000313" key="1">
    <source>
        <dbReference type="EMBL" id="CBY22276.1"/>
    </source>
</evidence>
<keyword evidence="2" id="KW-1185">Reference proteome</keyword>
<reference evidence="1" key="1">
    <citation type="journal article" date="2010" name="Science">
        <title>Plasticity of animal genome architecture unmasked by rapid evolution of a pelagic tunicate.</title>
        <authorList>
            <person name="Denoeud F."/>
            <person name="Henriet S."/>
            <person name="Mungpakdee S."/>
            <person name="Aury J.M."/>
            <person name="Da Silva C."/>
            <person name="Brinkmann H."/>
            <person name="Mikhaleva J."/>
            <person name="Olsen L.C."/>
            <person name="Jubin C."/>
            <person name="Canestro C."/>
            <person name="Bouquet J.M."/>
            <person name="Danks G."/>
            <person name="Poulain J."/>
            <person name="Campsteijn C."/>
            <person name="Adamski M."/>
            <person name="Cross I."/>
            <person name="Yadetie F."/>
            <person name="Muffato M."/>
            <person name="Louis A."/>
            <person name="Butcher S."/>
            <person name="Tsagkogeorga G."/>
            <person name="Konrad A."/>
            <person name="Singh S."/>
            <person name="Jensen M.F."/>
            <person name="Cong E.H."/>
            <person name="Eikeseth-Otteraa H."/>
            <person name="Noel B."/>
            <person name="Anthouard V."/>
            <person name="Porcel B.M."/>
            <person name="Kachouri-Lafond R."/>
            <person name="Nishino A."/>
            <person name="Ugolini M."/>
            <person name="Chourrout P."/>
            <person name="Nishida H."/>
            <person name="Aasland R."/>
            <person name="Huzurbazar S."/>
            <person name="Westhof E."/>
            <person name="Delsuc F."/>
            <person name="Lehrach H."/>
            <person name="Reinhardt R."/>
            <person name="Weissenbach J."/>
            <person name="Roy S.W."/>
            <person name="Artiguenave F."/>
            <person name="Postlethwait J.H."/>
            <person name="Manak J.R."/>
            <person name="Thompson E.M."/>
            <person name="Jaillon O."/>
            <person name="Du Pasquier L."/>
            <person name="Boudinot P."/>
            <person name="Liberles D.A."/>
            <person name="Volff J.N."/>
            <person name="Philippe H."/>
            <person name="Lenhard B."/>
            <person name="Roest Crollius H."/>
            <person name="Wincker P."/>
            <person name="Chourrout D."/>
        </authorList>
    </citation>
    <scope>NUCLEOTIDE SEQUENCE [LARGE SCALE GENOMIC DNA]</scope>
</reference>
<dbReference type="Proteomes" id="UP000001307">
    <property type="component" value="Unassembled WGS sequence"/>
</dbReference>
<protein>
    <submittedName>
        <fullName evidence="1">Uncharacterized protein</fullName>
    </submittedName>
</protein>
<name>E4WY32_OIKDI</name>
<gene>
    <name evidence="1" type="ORF">GSOID_T00011831001</name>
</gene>
<organism evidence="1">
    <name type="scientific">Oikopleura dioica</name>
    <name type="common">Tunicate</name>
    <dbReference type="NCBI Taxonomy" id="34765"/>
    <lineage>
        <taxon>Eukaryota</taxon>
        <taxon>Metazoa</taxon>
        <taxon>Chordata</taxon>
        <taxon>Tunicata</taxon>
        <taxon>Appendicularia</taxon>
        <taxon>Copelata</taxon>
        <taxon>Oikopleuridae</taxon>
        <taxon>Oikopleura</taxon>
    </lineage>
</organism>
<dbReference type="EMBL" id="FN653018">
    <property type="protein sequence ID" value="CBY22276.1"/>
    <property type="molecule type" value="Genomic_DNA"/>
</dbReference>
<sequence>MAAVAEGNIWLGYEVSEEERMMRLGVSPHHTNPRSATLDFWRKTTSIAEYKHIQHKRRTQMNIPTSSNHSKEEHMIIAHRLAAMEKRRIGTRFLEHDVRPEDMEKPLLEKLQESCALM</sequence>
<proteinExistence type="predicted"/>
<accession>E4WY32</accession>